<dbReference type="InterPro" id="IPR020846">
    <property type="entry name" value="MFS_dom"/>
</dbReference>
<keyword evidence="9" id="KW-1185">Reference proteome</keyword>
<dbReference type="GO" id="GO:0005886">
    <property type="term" value="C:plasma membrane"/>
    <property type="evidence" value="ECO:0007669"/>
    <property type="project" value="UniProtKB-SubCell"/>
</dbReference>
<dbReference type="CDD" id="cd17394">
    <property type="entry name" value="MFS_FucP_like"/>
    <property type="match status" value="1"/>
</dbReference>
<dbReference type="EMBL" id="JRFA01000019">
    <property type="protein sequence ID" value="KGN73696.1"/>
    <property type="molecule type" value="Genomic_DNA"/>
</dbReference>
<dbReference type="eggNOG" id="COG0738">
    <property type="taxonomic scope" value="Bacteria"/>
</dbReference>
<evidence type="ECO:0000256" key="2">
    <source>
        <dbReference type="ARBA" id="ARBA00022475"/>
    </source>
</evidence>
<feature type="transmembrane region" description="Helical" evidence="6">
    <location>
        <begin position="143"/>
        <end position="166"/>
    </location>
</feature>
<feature type="transmembrane region" description="Helical" evidence="6">
    <location>
        <begin position="291"/>
        <end position="310"/>
    </location>
</feature>
<evidence type="ECO:0000256" key="5">
    <source>
        <dbReference type="ARBA" id="ARBA00023136"/>
    </source>
</evidence>
<feature type="transmembrane region" description="Helical" evidence="6">
    <location>
        <begin position="53"/>
        <end position="70"/>
    </location>
</feature>
<dbReference type="OrthoDB" id="9795150at2"/>
<evidence type="ECO:0000256" key="1">
    <source>
        <dbReference type="ARBA" id="ARBA00004429"/>
    </source>
</evidence>
<feature type="transmembrane region" description="Helical" evidence="6">
    <location>
        <begin position="261"/>
        <end position="279"/>
    </location>
</feature>
<dbReference type="PROSITE" id="PS50850">
    <property type="entry name" value="MFS"/>
    <property type="match status" value="1"/>
</dbReference>
<accession>A0A0A2E499</accession>
<keyword evidence="5 6" id="KW-0472">Membrane</keyword>
<feature type="transmembrane region" description="Helical" evidence="6">
    <location>
        <begin position="105"/>
        <end position="122"/>
    </location>
</feature>
<dbReference type="AlphaFoldDB" id="A0A0A2E499"/>
<feature type="transmembrane region" description="Helical" evidence="6">
    <location>
        <begin position="375"/>
        <end position="394"/>
    </location>
</feature>
<keyword evidence="3 6" id="KW-0812">Transmembrane</keyword>
<evidence type="ECO:0000313" key="8">
    <source>
        <dbReference type="EMBL" id="KGN73696.1"/>
    </source>
</evidence>
<dbReference type="PANTHER" id="PTHR43702:SF3">
    <property type="entry name" value="PROTEIN TSGA"/>
    <property type="match status" value="1"/>
</dbReference>
<dbReference type="STRING" id="28115.HQ47_07055"/>
<feature type="transmembrane region" description="Helical" evidence="6">
    <location>
        <begin position="223"/>
        <end position="249"/>
    </location>
</feature>
<dbReference type="RefSeq" id="WP_036874296.1">
    <property type="nucleotide sequence ID" value="NZ_JRFA01000019.1"/>
</dbReference>
<sequence length="400" mass="43611">MKIVKAKDGTSYLIPFILVTLLFFLWGFAHSFLDILNRHFQEILVITKARSGLIQSVVYGGYFLMALPAGRFIRRFGYQKSVVLGLLLYAVGALLFIPGTGMMSFPFFLLCLFIIGCGLTFLETSANPYITVLGDPEFAASRLNLAQSFNGLGWIVGPMVGGLIVFGRGGSIALPYAVVGFCVLAVAVLFSRIKLPKIAERQGDEENKDLFAERLPLFKRSHFVFGVIALFFYVAAQTGINSFFINFVIESDPLVSNHTAALMLSFGGMGLFMFGRMVGSRLMRTVPAEKLLLFCAAAAAVCMAVVFAGAGRVSVYALMLCYLFESIMFPTIFSLSIRGLGALTPQGSSWLIMSIVGGAVAPVLMGLLGEAEMKNGFVVPLFCFFIIIVYAFSLSKKKQK</sequence>
<dbReference type="SUPFAM" id="SSF103473">
    <property type="entry name" value="MFS general substrate transporter"/>
    <property type="match status" value="1"/>
</dbReference>
<evidence type="ECO:0000313" key="9">
    <source>
        <dbReference type="Proteomes" id="UP000030103"/>
    </source>
</evidence>
<feature type="transmembrane region" description="Helical" evidence="6">
    <location>
        <begin position="82"/>
        <end position="99"/>
    </location>
</feature>
<gene>
    <name evidence="8" type="ORF">HQ47_07055</name>
</gene>
<dbReference type="Pfam" id="PF07690">
    <property type="entry name" value="MFS_1"/>
    <property type="match status" value="1"/>
</dbReference>
<proteinExistence type="predicted"/>
<comment type="subcellular location">
    <subcellularLocation>
        <location evidence="1">Cell inner membrane</location>
        <topology evidence="1">Multi-pass membrane protein</topology>
    </subcellularLocation>
</comment>
<evidence type="ECO:0000259" key="7">
    <source>
        <dbReference type="PROSITE" id="PS50850"/>
    </source>
</evidence>
<organism evidence="8 9">
    <name type="scientific">Porphyromonas macacae</name>
    <dbReference type="NCBI Taxonomy" id="28115"/>
    <lineage>
        <taxon>Bacteria</taxon>
        <taxon>Pseudomonadati</taxon>
        <taxon>Bacteroidota</taxon>
        <taxon>Bacteroidia</taxon>
        <taxon>Bacteroidales</taxon>
        <taxon>Porphyromonadaceae</taxon>
        <taxon>Porphyromonas</taxon>
    </lineage>
</organism>
<feature type="transmembrane region" description="Helical" evidence="6">
    <location>
        <begin position="316"/>
        <end position="337"/>
    </location>
</feature>
<keyword evidence="2" id="KW-1003">Cell membrane</keyword>
<keyword evidence="4 6" id="KW-1133">Transmembrane helix</keyword>
<evidence type="ECO:0000256" key="6">
    <source>
        <dbReference type="SAM" id="Phobius"/>
    </source>
</evidence>
<name>A0A0A2E499_9PORP</name>
<dbReference type="Proteomes" id="UP000030103">
    <property type="component" value="Unassembled WGS sequence"/>
</dbReference>
<feature type="domain" description="Major facilitator superfamily (MFS) profile" evidence="7">
    <location>
        <begin position="15"/>
        <end position="399"/>
    </location>
</feature>
<dbReference type="Gene3D" id="1.20.1250.20">
    <property type="entry name" value="MFS general substrate transporter like domains"/>
    <property type="match status" value="2"/>
</dbReference>
<reference evidence="8 9" key="1">
    <citation type="submission" date="2014-09" db="EMBL/GenBank/DDBJ databases">
        <title>Draft Genome Sequence of Porphyromonas macacae COT-192_OH2859.</title>
        <authorList>
            <person name="Wallis C."/>
            <person name="Deusch O."/>
            <person name="O'Flynn C."/>
            <person name="Davis I."/>
            <person name="Horsfall A."/>
            <person name="Kirkwood N."/>
            <person name="Harris S."/>
            <person name="Eisen J.A."/>
            <person name="Coil D.A."/>
            <person name="Darling A.E."/>
            <person name="Jospin G."/>
            <person name="Alexiev A."/>
        </authorList>
    </citation>
    <scope>NUCLEOTIDE SEQUENCE [LARGE SCALE GENOMIC DNA]</scope>
    <source>
        <strain evidence="9">COT-192 OH2859</strain>
    </source>
</reference>
<dbReference type="PANTHER" id="PTHR43702">
    <property type="entry name" value="L-FUCOSE-PROTON SYMPORTER"/>
    <property type="match status" value="1"/>
</dbReference>
<dbReference type="InterPro" id="IPR011701">
    <property type="entry name" value="MFS"/>
</dbReference>
<dbReference type="GO" id="GO:0022857">
    <property type="term" value="F:transmembrane transporter activity"/>
    <property type="evidence" value="ECO:0007669"/>
    <property type="project" value="InterPro"/>
</dbReference>
<dbReference type="InterPro" id="IPR050375">
    <property type="entry name" value="MFS_TsgA-like"/>
</dbReference>
<evidence type="ECO:0000256" key="4">
    <source>
        <dbReference type="ARBA" id="ARBA00022989"/>
    </source>
</evidence>
<feature type="transmembrane region" description="Helical" evidence="6">
    <location>
        <begin position="172"/>
        <end position="191"/>
    </location>
</feature>
<feature type="transmembrane region" description="Helical" evidence="6">
    <location>
        <begin position="12"/>
        <end position="33"/>
    </location>
</feature>
<comment type="caution">
    <text evidence="8">The sequence shown here is derived from an EMBL/GenBank/DDBJ whole genome shotgun (WGS) entry which is preliminary data.</text>
</comment>
<protein>
    <submittedName>
        <fullName evidence="8">Major facilitator transporter</fullName>
    </submittedName>
</protein>
<feature type="transmembrane region" description="Helical" evidence="6">
    <location>
        <begin position="349"/>
        <end position="369"/>
    </location>
</feature>
<dbReference type="InterPro" id="IPR036259">
    <property type="entry name" value="MFS_trans_sf"/>
</dbReference>
<evidence type="ECO:0000256" key="3">
    <source>
        <dbReference type="ARBA" id="ARBA00022692"/>
    </source>
</evidence>